<proteinExistence type="predicted"/>
<protein>
    <submittedName>
        <fullName evidence="2">Condensin complex subunit 3</fullName>
    </submittedName>
</protein>
<dbReference type="EMBL" id="KV001978">
    <property type="protein sequence ID" value="KZV38311.1"/>
    <property type="molecule type" value="Genomic_DNA"/>
</dbReference>
<dbReference type="AlphaFoldDB" id="A0A2Z7BUS0"/>
<gene>
    <name evidence="2" type="ORF">F511_27463</name>
</gene>
<organism evidence="2 3">
    <name type="scientific">Dorcoceras hygrometricum</name>
    <dbReference type="NCBI Taxonomy" id="472368"/>
    <lineage>
        <taxon>Eukaryota</taxon>
        <taxon>Viridiplantae</taxon>
        <taxon>Streptophyta</taxon>
        <taxon>Embryophyta</taxon>
        <taxon>Tracheophyta</taxon>
        <taxon>Spermatophyta</taxon>
        <taxon>Magnoliopsida</taxon>
        <taxon>eudicotyledons</taxon>
        <taxon>Gunneridae</taxon>
        <taxon>Pentapetalae</taxon>
        <taxon>asterids</taxon>
        <taxon>lamiids</taxon>
        <taxon>Lamiales</taxon>
        <taxon>Gesneriaceae</taxon>
        <taxon>Didymocarpoideae</taxon>
        <taxon>Trichosporeae</taxon>
        <taxon>Loxocarpinae</taxon>
        <taxon>Dorcoceras</taxon>
    </lineage>
</organism>
<evidence type="ECO:0000256" key="1">
    <source>
        <dbReference type="SAM" id="MobiDB-lite"/>
    </source>
</evidence>
<dbReference type="Proteomes" id="UP000250235">
    <property type="component" value="Unassembled WGS sequence"/>
</dbReference>
<reference evidence="2 3" key="1">
    <citation type="journal article" date="2015" name="Proc. Natl. Acad. Sci. U.S.A.">
        <title>The resurrection genome of Boea hygrometrica: A blueprint for survival of dehydration.</title>
        <authorList>
            <person name="Xiao L."/>
            <person name="Yang G."/>
            <person name="Zhang L."/>
            <person name="Yang X."/>
            <person name="Zhao S."/>
            <person name="Ji Z."/>
            <person name="Zhou Q."/>
            <person name="Hu M."/>
            <person name="Wang Y."/>
            <person name="Chen M."/>
            <person name="Xu Y."/>
            <person name="Jin H."/>
            <person name="Xiao X."/>
            <person name="Hu G."/>
            <person name="Bao F."/>
            <person name="Hu Y."/>
            <person name="Wan P."/>
            <person name="Li L."/>
            <person name="Deng X."/>
            <person name="Kuang T."/>
            <person name="Xiang C."/>
            <person name="Zhu J.K."/>
            <person name="Oliver M.J."/>
            <person name="He Y."/>
        </authorList>
    </citation>
    <scope>NUCLEOTIDE SEQUENCE [LARGE SCALE GENOMIC DNA]</scope>
    <source>
        <strain evidence="3">cv. XS01</strain>
    </source>
</reference>
<evidence type="ECO:0000313" key="3">
    <source>
        <dbReference type="Proteomes" id="UP000250235"/>
    </source>
</evidence>
<name>A0A2Z7BUS0_9LAMI</name>
<accession>A0A2Z7BUS0</accession>
<keyword evidence="3" id="KW-1185">Reference proteome</keyword>
<feature type="region of interest" description="Disordered" evidence="1">
    <location>
        <begin position="1"/>
        <end position="38"/>
    </location>
</feature>
<evidence type="ECO:0000313" key="2">
    <source>
        <dbReference type="EMBL" id="KZV38311.1"/>
    </source>
</evidence>
<sequence>MKPARKRAEQGNQFRSGLNKKPAWKRSEQGNHLGSDLNKGISLEEIRIDSLSLSGQNRVITRPSLPICSKPHP</sequence>